<sequence>MLKDLSDRATPIDELTLVRLICQDGLRLYLLEVDRKIVGMGTLCVGPETLMKKEARIEDFVILEALRGRGLGMAFGQYLIKSTKEKKSPRLS</sequence>
<organism evidence="2 3">
    <name type="scientific">Candidatus Portnoybacteria bacterium CG09_land_8_20_14_0_10_44_13</name>
    <dbReference type="NCBI Taxonomy" id="1974811"/>
    <lineage>
        <taxon>Bacteria</taxon>
        <taxon>Candidatus Portnoyibacteriota</taxon>
    </lineage>
</organism>
<evidence type="ECO:0000313" key="2">
    <source>
        <dbReference type="EMBL" id="PIS16553.1"/>
    </source>
</evidence>
<gene>
    <name evidence="2" type="ORF">COT61_03315</name>
</gene>
<reference evidence="3" key="1">
    <citation type="submission" date="2017-09" db="EMBL/GenBank/DDBJ databases">
        <title>Depth-based differentiation of microbial function through sediment-hosted aquifers and enrichment of novel symbionts in the deep terrestrial subsurface.</title>
        <authorList>
            <person name="Probst A.J."/>
            <person name="Ladd B."/>
            <person name="Jarett J.K."/>
            <person name="Geller-Mcgrath D.E."/>
            <person name="Sieber C.M.K."/>
            <person name="Emerson J.B."/>
            <person name="Anantharaman K."/>
            <person name="Thomas B.C."/>
            <person name="Malmstrom R."/>
            <person name="Stieglmeier M."/>
            <person name="Klingl A."/>
            <person name="Woyke T."/>
            <person name="Ryan C.M."/>
            <person name="Banfield J.F."/>
        </authorList>
    </citation>
    <scope>NUCLEOTIDE SEQUENCE [LARGE SCALE GENOMIC DNA]</scope>
</reference>
<dbReference type="EMBL" id="PEZF01000107">
    <property type="protein sequence ID" value="PIS16553.1"/>
    <property type="molecule type" value="Genomic_DNA"/>
</dbReference>
<dbReference type="SUPFAM" id="SSF55729">
    <property type="entry name" value="Acyl-CoA N-acyltransferases (Nat)"/>
    <property type="match status" value="1"/>
</dbReference>
<dbReference type="GO" id="GO:0016747">
    <property type="term" value="F:acyltransferase activity, transferring groups other than amino-acyl groups"/>
    <property type="evidence" value="ECO:0007669"/>
    <property type="project" value="InterPro"/>
</dbReference>
<dbReference type="Gene3D" id="3.40.630.30">
    <property type="match status" value="1"/>
</dbReference>
<dbReference type="AlphaFoldDB" id="A0A2H0WV66"/>
<dbReference type="Proteomes" id="UP000229080">
    <property type="component" value="Unassembled WGS sequence"/>
</dbReference>
<name>A0A2H0WV66_9BACT</name>
<proteinExistence type="predicted"/>
<dbReference type="CDD" id="cd04301">
    <property type="entry name" value="NAT_SF"/>
    <property type="match status" value="1"/>
</dbReference>
<feature type="domain" description="N-acetyltransferase" evidence="1">
    <location>
        <begin position="1"/>
        <end position="92"/>
    </location>
</feature>
<dbReference type="PROSITE" id="PS51186">
    <property type="entry name" value="GNAT"/>
    <property type="match status" value="1"/>
</dbReference>
<comment type="caution">
    <text evidence="2">The sequence shown here is derived from an EMBL/GenBank/DDBJ whole genome shotgun (WGS) entry which is preliminary data.</text>
</comment>
<evidence type="ECO:0000313" key="3">
    <source>
        <dbReference type="Proteomes" id="UP000229080"/>
    </source>
</evidence>
<accession>A0A2H0WV66</accession>
<protein>
    <recommendedName>
        <fullName evidence="1">N-acetyltransferase domain-containing protein</fullName>
    </recommendedName>
</protein>
<dbReference type="InterPro" id="IPR000182">
    <property type="entry name" value="GNAT_dom"/>
</dbReference>
<dbReference type="Pfam" id="PF00583">
    <property type="entry name" value="Acetyltransf_1"/>
    <property type="match status" value="1"/>
</dbReference>
<evidence type="ECO:0000259" key="1">
    <source>
        <dbReference type="PROSITE" id="PS51186"/>
    </source>
</evidence>
<dbReference type="InterPro" id="IPR016181">
    <property type="entry name" value="Acyl_CoA_acyltransferase"/>
</dbReference>